<dbReference type="PANTHER" id="PTHR43609:SF1">
    <property type="entry name" value="ACETYL-COA HYDROLASE"/>
    <property type="match status" value="1"/>
</dbReference>
<accession>A0A9D1CST6</accession>
<reference evidence="4" key="2">
    <citation type="journal article" date="2021" name="PeerJ">
        <title>Extensive microbial diversity within the chicken gut microbiome revealed by metagenomics and culture.</title>
        <authorList>
            <person name="Gilroy R."/>
            <person name="Ravi A."/>
            <person name="Getino M."/>
            <person name="Pursley I."/>
            <person name="Horton D.L."/>
            <person name="Alikhan N.F."/>
            <person name="Baker D."/>
            <person name="Gharbi K."/>
            <person name="Hall N."/>
            <person name="Watson M."/>
            <person name="Adriaenssens E.M."/>
            <person name="Foster-Nyarko E."/>
            <person name="Jarju S."/>
            <person name="Secka A."/>
            <person name="Antonio M."/>
            <person name="Oren A."/>
            <person name="Chaudhuri R.R."/>
            <person name="La Ragione R."/>
            <person name="Hildebrand F."/>
            <person name="Pallen M.J."/>
        </authorList>
    </citation>
    <scope>NUCLEOTIDE SEQUENCE</scope>
    <source>
        <strain evidence="4">ChiBcolR7-354</strain>
    </source>
</reference>
<dbReference type="SUPFAM" id="SSF100950">
    <property type="entry name" value="NagB/RpiA/CoA transferase-like"/>
    <property type="match status" value="2"/>
</dbReference>
<dbReference type="Gene3D" id="3.40.1080.20">
    <property type="entry name" value="Acetyl-CoA hydrolase/transferase C-terminal domain"/>
    <property type="match status" value="1"/>
</dbReference>
<dbReference type="InterPro" id="IPR003702">
    <property type="entry name" value="ActCoA_hydro_N"/>
</dbReference>
<dbReference type="PANTHER" id="PTHR43609">
    <property type="entry name" value="ACETYL-COA HYDROLASE"/>
    <property type="match status" value="1"/>
</dbReference>
<comment type="caution">
    <text evidence="4">The sequence shown here is derived from an EMBL/GenBank/DDBJ whole genome shotgun (WGS) entry which is preliminary data.</text>
</comment>
<dbReference type="InterPro" id="IPR038460">
    <property type="entry name" value="AcetylCoA_hyd_C_sf"/>
</dbReference>
<evidence type="ECO:0000259" key="2">
    <source>
        <dbReference type="Pfam" id="PF02550"/>
    </source>
</evidence>
<evidence type="ECO:0000259" key="3">
    <source>
        <dbReference type="Pfam" id="PF13336"/>
    </source>
</evidence>
<evidence type="ECO:0000313" key="4">
    <source>
        <dbReference type="EMBL" id="HIQ78951.1"/>
    </source>
</evidence>
<proteinExistence type="inferred from homology"/>
<comment type="similarity">
    <text evidence="1">Belongs to the acetyl-CoA hydrolase/transferase family.</text>
</comment>
<gene>
    <name evidence="4" type="ORF">IAB77_06795</name>
</gene>
<dbReference type="GO" id="GO:0006083">
    <property type="term" value="P:acetate metabolic process"/>
    <property type="evidence" value="ECO:0007669"/>
    <property type="project" value="InterPro"/>
</dbReference>
<protein>
    <recommendedName>
        <fullName evidence="6">Acetyl-CoA hydrolase</fullName>
    </recommendedName>
</protein>
<dbReference type="Pfam" id="PF13336">
    <property type="entry name" value="AcetylCoA_hyd_C"/>
    <property type="match status" value="1"/>
</dbReference>
<dbReference type="AlphaFoldDB" id="A0A9D1CST6"/>
<dbReference type="InterPro" id="IPR037171">
    <property type="entry name" value="NagB/RpiA_transferase-like"/>
</dbReference>
<dbReference type="GO" id="GO:0003986">
    <property type="term" value="F:acetyl-CoA hydrolase activity"/>
    <property type="evidence" value="ECO:0007669"/>
    <property type="project" value="TreeGrafter"/>
</dbReference>
<dbReference type="FunFam" id="3.40.1080.20:FF:000001">
    <property type="entry name" value="Acetyl-CoA hydrolase Ach1"/>
    <property type="match status" value="1"/>
</dbReference>
<feature type="domain" description="Acetyl-CoA hydrolase/transferase N-terminal" evidence="2">
    <location>
        <begin position="16"/>
        <end position="197"/>
    </location>
</feature>
<evidence type="ECO:0000256" key="1">
    <source>
        <dbReference type="ARBA" id="ARBA00009632"/>
    </source>
</evidence>
<name>A0A9D1CST6_9FIRM</name>
<dbReference type="InterPro" id="IPR026888">
    <property type="entry name" value="AcetylCoA_hyd_C"/>
</dbReference>
<feature type="domain" description="Acetyl-CoA hydrolase/transferase C-terminal" evidence="3">
    <location>
        <begin position="338"/>
        <end position="470"/>
    </location>
</feature>
<organism evidence="4 5">
    <name type="scientific">Candidatus Scatomorpha intestinavium</name>
    <dbReference type="NCBI Taxonomy" id="2840922"/>
    <lineage>
        <taxon>Bacteria</taxon>
        <taxon>Bacillati</taxon>
        <taxon>Bacillota</taxon>
        <taxon>Clostridia</taxon>
        <taxon>Eubacteriales</taxon>
        <taxon>Candidatus Scatomorpha</taxon>
    </lineage>
</organism>
<evidence type="ECO:0000313" key="5">
    <source>
        <dbReference type="Proteomes" id="UP000824262"/>
    </source>
</evidence>
<dbReference type="Gene3D" id="3.30.750.70">
    <property type="entry name" value="4-hydroxybutyrate coenzyme like domains"/>
    <property type="match status" value="1"/>
</dbReference>
<dbReference type="GO" id="GO:0008775">
    <property type="term" value="F:acetate CoA-transferase activity"/>
    <property type="evidence" value="ECO:0007669"/>
    <property type="project" value="InterPro"/>
</dbReference>
<dbReference type="InterPro" id="IPR046433">
    <property type="entry name" value="ActCoA_hydro"/>
</dbReference>
<sequence>MANSAAERVRCARLKDRIISADAAAAMISDGMNVVVPTFTSIDRPLSIGKAVLRRAEATGSPKNLTLITSANGHDIFDNKWAQAGLIKRRLDWITEPVIRKYANTPGGVHFQDVHLSHAAEQIKHGWYGGIDYVLLSVTGVTEEGHLLPSFCQGFSQLSLTAAKNVILEINTHTCEDIHVLHDVYEVGKLPVRDPIPIRRPGDIIGRDYYECDLDKIRGIVISDEPLDFPPAPAPVERDGPLAEMAGHFIRFLKDEVAAGRLPEHLLPLQIGVGAAADAVVSFLGENFTGLTMYSETLGFGAMELLEKGVVSCVSTGGISATEDMLNNIMRHPERYRGRLVIRPTEITNNPEVIKRLGLISMNNAVEADIYGNINSSHVMGSRIISGIGGSCDFSRNAYLSVFFTLSTAKGGKLSSIVPFCSHIDSTEHDVKIIVTEHGVADLRNCSPWERAQRIIAIAHPDFRPQLQDYYDRAAEKCRDGRGHTPHILSEALSWHVRAEETGSML</sequence>
<reference evidence="4" key="1">
    <citation type="submission" date="2020-10" db="EMBL/GenBank/DDBJ databases">
        <authorList>
            <person name="Gilroy R."/>
        </authorList>
    </citation>
    <scope>NUCLEOTIDE SEQUENCE</scope>
    <source>
        <strain evidence="4">ChiBcolR7-354</strain>
    </source>
</reference>
<evidence type="ECO:0008006" key="6">
    <source>
        <dbReference type="Google" id="ProtNLM"/>
    </source>
</evidence>
<dbReference type="EMBL" id="DVGA01000067">
    <property type="protein sequence ID" value="HIQ78951.1"/>
    <property type="molecule type" value="Genomic_DNA"/>
</dbReference>
<dbReference type="Proteomes" id="UP000824262">
    <property type="component" value="Unassembled WGS sequence"/>
</dbReference>
<dbReference type="Gene3D" id="3.40.1080.10">
    <property type="entry name" value="Glutaconate Coenzyme A-transferase"/>
    <property type="match status" value="1"/>
</dbReference>
<dbReference type="Pfam" id="PF02550">
    <property type="entry name" value="AcetylCoA_hydro"/>
    <property type="match status" value="1"/>
</dbReference>